<keyword evidence="4" id="KW-1185">Reference proteome</keyword>
<gene>
    <name evidence="3" type="ORF">J2Z76_003172</name>
</gene>
<evidence type="ECO:0000313" key="3">
    <source>
        <dbReference type="EMBL" id="MBP1927275.1"/>
    </source>
</evidence>
<dbReference type="Pfam" id="PF01522">
    <property type="entry name" value="Polysacc_deac_1"/>
    <property type="match status" value="1"/>
</dbReference>
<evidence type="ECO:0000256" key="1">
    <source>
        <dbReference type="SAM" id="Phobius"/>
    </source>
</evidence>
<dbReference type="InterPro" id="IPR050248">
    <property type="entry name" value="Polysacc_deacetylase_ArnD"/>
</dbReference>
<dbReference type="InterPro" id="IPR002509">
    <property type="entry name" value="NODB_dom"/>
</dbReference>
<name>A0ABS4GHW0_9FIRM</name>
<evidence type="ECO:0000313" key="4">
    <source>
        <dbReference type="Proteomes" id="UP001519342"/>
    </source>
</evidence>
<dbReference type="SUPFAM" id="SSF88713">
    <property type="entry name" value="Glycoside hydrolase/deacetylase"/>
    <property type="match status" value="1"/>
</dbReference>
<feature type="domain" description="NodB homology" evidence="2">
    <location>
        <begin position="34"/>
        <end position="208"/>
    </location>
</feature>
<dbReference type="RefSeq" id="WP_209512984.1">
    <property type="nucleotide sequence ID" value="NZ_JAGGKS010000011.1"/>
</dbReference>
<dbReference type="Gene3D" id="3.20.20.370">
    <property type="entry name" value="Glycoside hydrolase/deacetylase"/>
    <property type="match status" value="1"/>
</dbReference>
<dbReference type="Proteomes" id="UP001519342">
    <property type="component" value="Unassembled WGS sequence"/>
</dbReference>
<proteinExistence type="predicted"/>
<evidence type="ECO:0000259" key="2">
    <source>
        <dbReference type="PROSITE" id="PS51677"/>
    </source>
</evidence>
<reference evidence="3 4" key="1">
    <citation type="submission" date="2021-03" db="EMBL/GenBank/DDBJ databases">
        <title>Genomic Encyclopedia of Type Strains, Phase IV (KMG-IV): sequencing the most valuable type-strain genomes for metagenomic binning, comparative biology and taxonomic classification.</title>
        <authorList>
            <person name="Goeker M."/>
        </authorList>
    </citation>
    <scope>NUCLEOTIDE SEQUENCE [LARGE SCALE GENOMIC DNA]</scope>
    <source>
        <strain evidence="3 4">DSM 24004</strain>
    </source>
</reference>
<accession>A0ABS4GHW0</accession>
<sequence length="232" mass="26811">MKKKILIYSIMIMLIFIMNSLVFAFDREIDPDQPMVAITFDDGPSQYYTPIILDVLKENDARATFFVLGNEVKKNKEILVRMIDEGNEIGNHSYNHKDLTSISDYELYQQIVGTDEFIEDITGIKPTVIRPPYGFVNDRISSRIYKPIILWSLDTLDWQNRNTKKICSNILENVKDGDIVLMHDIYGTTADAVKIVVPELVKRGYQLVTVSELNQYRQATMLPGHKYSNMYK</sequence>
<keyword evidence="1" id="KW-0472">Membrane</keyword>
<dbReference type="EMBL" id="JAGGKS010000011">
    <property type="protein sequence ID" value="MBP1927275.1"/>
    <property type="molecule type" value="Genomic_DNA"/>
</dbReference>
<dbReference type="CDD" id="cd10954">
    <property type="entry name" value="CE4_CtAXE_like"/>
    <property type="match status" value="1"/>
</dbReference>
<comment type="caution">
    <text evidence="3">The sequence shown here is derived from an EMBL/GenBank/DDBJ whole genome shotgun (WGS) entry which is preliminary data.</text>
</comment>
<dbReference type="PROSITE" id="PS51677">
    <property type="entry name" value="NODB"/>
    <property type="match status" value="1"/>
</dbReference>
<keyword evidence="1" id="KW-1133">Transmembrane helix</keyword>
<protein>
    <submittedName>
        <fullName evidence="3">Peptidoglycan/xylan/chitin deacetylase (PgdA/CDA1 family)</fullName>
    </submittedName>
</protein>
<dbReference type="InterPro" id="IPR011330">
    <property type="entry name" value="Glyco_hydro/deAcase_b/a-brl"/>
</dbReference>
<feature type="transmembrane region" description="Helical" evidence="1">
    <location>
        <begin position="5"/>
        <end position="25"/>
    </location>
</feature>
<keyword evidence="1" id="KW-0812">Transmembrane</keyword>
<dbReference type="PANTHER" id="PTHR10587">
    <property type="entry name" value="GLYCOSYL TRANSFERASE-RELATED"/>
    <property type="match status" value="1"/>
</dbReference>
<organism evidence="3 4">
    <name type="scientific">Sedimentibacter acidaminivorans</name>
    <dbReference type="NCBI Taxonomy" id="913099"/>
    <lineage>
        <taxon>Bacteria</taxon>
        <taxon>Bacillati</taxon>
        <taxon>Bacillota</taxon>
        <taxon>Tissierellia</taxon>
        <taxon>Sedimentibacter</taxon>
    </lineage>
</organism>